<organism evidence="2 3">
    <name type="scientific">Ascobolus immersus RN42</name>
    <dbReference type="NCBI Taxonomy" id="1160509"/>
    <lineage>
        <taxon>Eukaryota</taxon>
        <taxon>Fungi</taxon>
        <taxon>Dikarya</taxon>
        <taxon>Ascomycota</taxon>
        <taxon>Pezizomycotina</taxon>
        <taxon>Pezizomycetes</taxon>
        <taxon>Pezizales</taxon>
        <taxon>Ascobolaceae</taxon>
        <taxon>Ascobolus</taxon>
    </lineage>
</organism>
<evidence type="ECO:0000256" key="1">
    <source>
        <dbReference type="SAM" id="Phobius"/>
    </source>
</evidence>
<dbReference type="Proteomes" id="UP000275078">
    <property type="component" value="Unassembled WGS sequence"/>
</dbReference>
<dbReference type="EMBL" id="ML119817">
    <property type="protein sequence ID" value="RPA73539.1"/>
    <property type="molecule type" value="Genomic_DNA"/>
</dbReference>
<feature type="transmembrane region" description="Helical" evidence="1">
    <location>
        <begin position="66"/>
        <end position="85"/>
    </location>
</feature>
<keyword evidence="1" id="KW-0812">Transmembrane</keyword>
<proteinExistence type="predicted"/>
<gene>
    <name evidence="2" type="ORF">BJ508DRAFT_381010</name>
</gene>
<sequence>MAAITMNHHEFNRSPSIENTEAPEWAPIRDVRMKYLVFSLYVLTLADFGTRALKDTGRILHIYEQLSTYIASALGLITSLFKWLLKKSTRSSQQLTGGTRQHNKSHDYQGRGLNTIFATFKETYETDVPLFGDLHRNPNRSILYFYTLLFPQAKIPPGSPSNGSTPVPVPHQNLHALYGLAFRPRSTGGASIDQVNPFRALTVDCDAKVNIDPYSLLRTSNGYL</sequence>
<evidence type="ECO:0000313" key="3">
    <source>
        <dbReference type="Proteomes" id="UP000275078"/>
    </source>
</evidence>
<evidence type="ECO:0000313" key="2">
    <source>
        <dbReference type="EMBL" id="RPA73539.1"/>
    </source>
</evidence>
<dbReference type="AlphaFoldDB" id="A0A3N4HHV6"/>
<keyword evidence="1" id="KW-0472">Membrane</keyword>
<keyword evidence="1" id="KW-1133">Transmembrane helix</keyword>
<feature type="transmembrane region" description="Helical" evidence="1">
    <location>
        <begin position="35"/>
        <end position="54"/>
    </location>
</feature>
<protein>
    <submittedName>
        <fullName evidence="2">Uncharacterized protein</fullName>
    </submittedName>
</protein>
<reference evidence="2 3" key="1">
    <citation type="journal article" date="2018" name="Nat. Ecol. Evol.">
        <title>Pezizomycetes genomes reveal the molecular basis of ectomycorrhizal truffle lifestyle.</title>
        <authorList>
            <person name="Murat C."/>
            <person name="Payen T."/>
            <person name="Noel B."/>
            <person name="Kuo A."/>
            <person name="Morin E."/>
            <person name="Chen J."/>
            <person name="Kohler A."/>
            <person name="Krizsan K."/>
            <person name="Balestrini R."/>
            <person name="Da Silva C."/>
            <person name="Montanini B."/>
            <person name="Hainaut M."/>
            <person name="Levati E."/>
            <person name="Barry K.W."/>
            <person name="Belfiori B."/>
            <person name="Cichocki N."/>
            <person name="Clum A."/>
            <person name="Dockter R.B."/>
            <person name="Fauchery L."/>
            <person name="Guy J."/>
            <person name="Iotti M."/>
            <person name="Le Tacon F."/>
            <person name="Lindquist E.A."/>
            <person name="Lipzen A."/>
            <person name="Malagnac F."/>
            <person name="Mello A."/>
            <person name="Molinier V."/>
            <person name="Miyauchi S."/>
            <person name="Poulain J."/>
            <person name="Riccioni C."/>
            <person name="Rubini A."/>
            <person name="Sitrit Y."/>
            <person name="Splivallo R."/>
            <person name="Traeger S."/>
            <person name="Wang M."/>
            <person name="Zifcakova L."/>
            <person name="Wipf D."/>
            <person name="Zambonelli A."/>
            <person name="Paolocci F."/>
            <person name="Nowrousian M."/>
            <person name="Ottonello S."/>
            <person name="Baldrian P."/>
            <person name="Spatafora J.W."/>
            <person name="Henrissat B."/>
            <person name="Nagy L.G."/>
            <person name="Aury J.M."/>
            <person name="Wincker P."/>
            <person name="Grigoriev I.V."/>
            <person name="Bonfante P."/>
            <person name="Martin F.M."/>
        </authorList>
    </citation>
    <scope>NUCLEOTIDE SEQUENCE [LARGE SCALE GENOMIC DNA]</scope>
    <source>
        <strain evidence="2 3">RN42</strain>
    </source>
</reference>
<keyword evidence="3" id="KW-1185">Reference proteome</keyword>
<accession>A0A3N4HHV6</accession>
<name>A0A3N4HHV6_ASCIM</name>